<dbReference type="Proteomes" id="UP001314170">
    <property type="component" value="Unassembled WGS sequence"/>
</dbReference>
<protein>
    <submittedName>
        <fullName evidence="2">Uncharacterized protein</fullName>
    </submittedName>
</protein>
<accession>A0AAV1RAV3</accession>
<feature type="compositionally biased region" description="Polar residues" evidence="1">
    <location>
        <begin position="1"/>
        <end position="11"/>
    </location>
</feature>
<reference evidence="2 3" key="1">
    <citation type="submission" date="2024-01" db="EMBL/GenBank/DDBJ databases">
        <authorList>
            <person name="Waweru B."/>
        </authorList>
    </citation>
    <scope>NUCLEOTIDE SEQUENCE [LARGE SCALE GENOMIC DNA]</scope>
</reference>
<gene>
    <name evidence="2" type="ORF">DCAF_LOCUS8384</name>
</gene>
<dbReference type="AlphaFoldDB" id="A0AAV1RAV3"/>
<feature type="region of interest" description="Disordered" evidence="1">
    <location>
        <begin position="1"/>
        <end position="20"/>
    </location>
</feature>
<dbReference type="EMBL" id="CAWUPB010000913">
    <property type="protein sequence ID" value="CAK7331274.1"/>
    <property type="molecule type" value="Genomic_DNA"/>
</dbReference>
<evidence type="ECO:0000256" key="1">
    <source>
        <dbReference type="SAM" id="MobiDB-lite"/>
    </source>
</evidence>
<sequence>MTVKPSTTAGKKSTKAEKKEHYDGKVCRLLDEYSQIIYNTLDGEAKRSGGCIFHTNT</sequence>
<evidence type="ECO:0000313" key="2">
    <source>
        <dbReference type="EMBL" id="CAK7331274.1"/>
    </source>
</evidence>
<comment type="caution">
    <text evidence="2">The sequence shown here is derived from an EMBL/GenBank/DDBJ whole genome shotgun (WGS) entry which is preliminary data.</text>
</comment>
<organism evidence="2 3">
    <name type="scientific">Dovyalis caffra</name>
    <dbReference type="NCBI Taxonomy" id="77055"/>
    <lineage>
        <taxon>Eukaryota</taxon>
        <taxon>Viridiplantae</taxon>
        <taxon>Streptophyta</taxon>
        <taxon>Embryophyta</taxon>
        <taxon>Tracheophyta</taxon>
        <taxon>Spermatophyta</taxon>
        <taxon>Magnoliopsida</taxon>
        <taxon>eudicotyledons</taxon>
        <taxon>Gunneridae</taxon>
        <taxon>Pentapetalae</taxon>
        <taxon>rosids</taxon>
        <taxon>fabids</taxon>
        <taxon>Malpighiales</taxon>
        <taxon>Salicaceae</taxon>
        <taxon>Flacourtieae</taxon>
        <taxon>Dovyalis</taxon>
    </lineage>
</organism>
<keyword evidence="3" id="KW-1185">Reference proteome</keyword>
<name>A0AAV1RAV3_9ROSI</name>
<evidence type="ECO:0000313" key="3">
    <source>
        <dbReference type="Proteomes" id="UP001314170"/>
    </source>
</evidence>
<proteinExistence type="predicted"/>